<dbReference type="RefSeq" id="WP_079348427.1">
    <property type="nucleotide sequence ID" value="NZ_MVAB01000001.1"/>
</dbReference>
<feature type="binding site" evidence="18">
    <location>
        <position position="150"/>
    </location>
    <ligand>
        <name>NAD(+)</name>
        <dbReference type="ChEBI" id="CHEBI:57540"/>
    </ligand>
</feature>
<evidence type="ECO:0000256" key="1">
    <source>
        <dbReference type="ARBA" id="ARBA00001393"/>
    </source>
</evidence>
<gene>
    <name evidence="18" type="primary">aroB</name>
    <name evidence="21" type="ORF">BW731_11830</name>
</gene>
<feature type="binding site" evidence="18">
    <location>
        <begin position="128"/>
        <end position="129"/>
    </location>
    <ligand>
        <name>NAD(+)</name>
        <dbReference type="ChEBI" id="CHEBI:57540"/>
    </ligand>
</feature>
<dbReference type="EC" id="4.2.3.4" evidence="7 18"/>
<evidence type="ECO:0000256" key="14">
    <source>
        <dbReference type="ARBA" id="ARBA00023027"/>
    </source>
</evidence>
<dbReference type="InterPro" id="IPR050071">
    <property type="entry name" value="Dehydroquinate_synthase"/>
</dbReference>
<dbReference type="Proteomes" id="UP000189970">
    <property type="component" value="Unassembled WGS sequence"/>
</dbReference>
<feature type="binding site" evidence="18">
    <location>
        <position position="141"/>
    </location>
    <ligand>
        <name>NAD(+)</name>
        <dbReference type="ChEBI" id="CHEBI:57540"/>
    </ligand>
</feature>
<dbReference type="GO" id="GO:0008652">
    <property type="term" value="P:amino acid biosynthetic process"/>
    <property type="evidence" value="ECO:0007669"/>
    <property type="project" value="UniProtKB-KW"/>
</dbReference>
<reference evidence="21 22" key="1">
    <citation type="submission" date="2017-02" db="EMBL/GenBank/DDBJ databases">
        <title>Vagococcus cremeus sp. nov., isolated from the small intestine of a marten, Martes flavigula.</title>
        <authorList>
            <person name="Tak E.J."/>
            <person name="Bae J.-W."/>
        </authorList>
    </citation>
    <scope>NUCLEOTIDE SEQUENCE [LARGE SCALE GENOMIC DNA]</scope>
    <source>
        <strain evidence="21 22">D7T301</strain>
    </source>
</reference>
<evidence type="ECO:0000256" key="4">
    <source>
        <dbReference type="ARBA" id="ARBA00004496"/>
    </source>
</evidence>
<comment type="pathway">
    <text evidence="5 18">Metabolic intermediate biosynthesis; chorismate biosynthesis; chorismate from D-erythrose 4-phosphate and phosphoenolpyruvate: step 2/7.</text>
</comment>
<feature type="binding site" evidence="18">
    <location>
        <position position="183"/>
    </location>
    <ligand>
        <name>Zn(2+)</name>
        <dbReference type="ChEBI" id="CHEBI:29105"/>
    </ligand>
</feature>
<evidence type="ECO:0000256" key="9">
    <source>
        <dbReference type="ARBA" id="ARBA00022490"/>
    </source>
</evidence>
<organism evidence="21 22">
    <name type="scientific">Vagococcus martis</name>
    <dbReference type="NCBI Taxonomy" id="1768210"/>
    <lineage>
        <taxon>Bacteria</taxon>
        <taxon>Bacillati</taxon>
        <taxon>Bacillota</taxon>
        <taxon>Bacilli</taxon>
        <taxon>Lactobacillales</taxon>
        <taxon>Enterococcaceae</taxon>
        <taxon>Vagococcus</taxon>
    </lineage>
</organism>
<dbReference type="Gene3D" id="3.40.50.1970">
    <property type="match status" value="1"/>
</dbReference>
<dbReference type="GO" id="GO:0003856">
    <property type="term" value="F:3-dehydroquinate synthase activity"/>
    <property type="evidence" value="ECO:0007669"/>
    <property type="project" value="UniProtKB-UniRule"/>
</dbReference>
<evidence type="ECO:0000256" key="5">
    <source>
        <dbReference type="ARBA" id="ARBA00004661"/>
    </source>
</evidence>
<sequence>MIEVNLPNHHYKIEVQRGLLKSCGQWVANIWRPQRVAIITDETVAELYGDDVADNLVDHGFDITMLVVPPGEESKSLEKATYLYDALADNGFTRSDGVIALGGGVIGDLAGFVASTYMRGLHFLQIPTTLLAQVDSSIGGKTAVNTKKAKNLVGTFAQPDGVLIDPNVLKTLEMRRVREGIAEIIKSAAIADKELWDYLGTLKNEEDLLNHAEEVIHASLNVKRRVVEEDEFDHGSRLTLNFGHTIGHAIEKTSGYGVISHGEGVSLGMVMISTRAEAFNQSPRGITEELITMLKKFNLPTSIALNRETIFEAITHDKKARGNTLKIILLKQIGQAKIVDIPIEQMKDYIIEEEV</sequence>
<dbReference type="Pfam" id="PF01761">
    <property type="entry name" value="DHQ_synthase"/>
    <property type="match status" value="1"/>
</dbReference>
<comment type="caution">
    <text evidence="21">The sequence shown here is derived from an EMBL/GenBank/DDBJ whole genome shotgun (WGS) entry which is preliminary data.</text>
</comment>
<keyword evidence="12 18" id="KW-0547">Nucleotide-binding</keyword>
<comment type="caution">
    <text evidence="18">Lacks conserved residue(s) required for the propagation of feature annotation.</text>
</comment>
<dbReference type="UniPathway" id="UPA00053">
    <property type="reaction ID" value="UER00085"/>
</dbReference>
<evidence type="ECO:0000259" key="20">
    <source>
        <dbReference type="Pfam" id="PF24621"/>
    </source>
</evidence>
<keyword evidence="9 18" id="KW-0963">Cytoplasm</keyword>
<keyword evidence="15 18" id="KW-0057">Aromatic amino acid biosynthesis</keyword>
<feature type="binding site" evidence="18">
    <location>
        <begin position="104"/>
        <end position="108"/>
    </location>
    <ligand>
        <name>NAD(+)</name>
        <dbReference type="ChEBI" id="CHEBI:57540"/>
    </ligand>
</feature>
<evidence type="ECO:0000256" key="16">
    <source>
        <dbReference type="ARBA" id="ARBA00023239"/>
    </source>
</evidence>
<dbReference type="PIRSF" id="PIRSF001455">
    <property type="entry name" value="DHQ_synth"/>
    <property type="match status" value="1"/>
</dbReference>
<dbReference type="SUPFAM" id="SSF56796">
    <property type="entry name" value="Dehydroquinate synthase-like"/>
    <property type="match status" value="1"/>
</dbReference>
<proteinExistence type="inferred from homology"/>
<dbReference type="PANTHER" id="PTHR43622">
    <property type="entry name" value="3-DEHYDROQUINATE SYNTHASE"/>
    <property type="match status" value="1"/>
</dbReference>
<evidence type="ECO:0000256" key="12">
    <source>
        <dbReference type="ARBA" id="ARBA00022741"/>
    </source>
</evidence>
<comment type="cofactor">
    <cofactor evidence="3">
        <name>Zn(2+)</name>
        <dbReference type="ChEBI" id="CHEBI:29105"/>
    </cofactor>
</comment>
<dbReference type="NCBIfam" id="TIGR01357">
    <property type="entry name" value="aroB"/>
    <property type="match status" value="1"/>
</dbReference>
<evidence type="ECO:0000256" key="10">
    <source>
        <dbReference type="ARBA" id="ARBA00022605"/>
    </source>
</evidence>
<dbReference type="InterPro" id="IPR030963">
    <property type="entry name" value="DHQ_synth_fam"/>
</dbReference>
<keyword evidence="11 18" id="KW-0479">Metal-binding</keyword>
<evidence type="ECO:0000313" key="21">
    <source>
        <dbReference type="EMBL" id="OPF88811.1"/>
    </source>
</evidence>
<dbReference type="InterPro" id="IPR030960">
    <property type="entry name" value="DHQS/DOIS_N"/>
</dbReference>
<feature type="binding site" evidence="18">
    <location>
        <position position="261"/>
    </location>
    <ligand>
        <name>Zn(2+)</name>
        <dbReference type="ChEBI" id="CHEBI:29105"/>
    </ligand>
</feature>
<evidence type="ECO:0000259" key="19">
    <source>
        <dbReference type="Pfam" id="PF01761"/>
    </source>
</evidence>
<feature type="domain" description="3-dehydroquinate synthase C-terminal" evidence="20">
    <location>
        <begin position="180"/>
        <end position="320"/>
    </location>
</feature>
<comment type="similarity">
    <text evidence="6 18">Belongs to the sugar phosphate cyclases superfamily. Dehydroquinate synthase family.</text>
</comment>
<dbReference type="PANTHER" id="PTHR43622:SF7">
    <property type="entry name" value="3-DEHYDROQUINATE SYNTHASE, CHLOROPLASTIC"/>
    <property type="match status" value="1"/>
</dbReference>
<evidence type="ECO:0000256" key="17">
    <source>
        <dbReference type="ARBA" id="ARBA00023285"/>
    </source>
</evidence>
<evidence type="ECO:0000313" key="22">
    <source>
        <dbReference type="Proteomes" id="UP000189970"/>
    </source>
</evidence>
<evidence type="ECO:0000256" key="7">
    <source>
        <dbReference type="ARBA" id="ARBA00013031"/>
    </source>
</evidence>
<keyword evidence="22" id="KW-1185">Reference proteome</keyword>
<protein>
    <recommendedName>
        <fullName evidence="8 18">3-dehydroquinate synthase</fullName>
        <shortName evidence="18">DHQS</shortName>
        <ecNumber evidence="7 18">4.2.3.4</ecNumber>
    </recommendedName>
</protein>
<dbReference type="CDD" id="cd08195">
    <property type="entry name" value="DHQS"/>
    <property type="match status" value="1"/>
</dbReference>
<comment type="subcellular location">
    <subcellularLocation>
        <location evidence="4 18">Cytoplasm</location>
    </subcellularLocation>
</comment>
<dbReference type="GO" id="GO:0005737">
    <property type="term" value="C:cytoplasm"/>
    <property type="evidence" value="ECO:0007669"/>
    <property type="project" value="UniProtKB-SubCell"/>
</dbReference>
<keyword evidence="14 18" id="KW-0520">NAD</keyword>
<evidence type="ECO:0000256" key="15">
    <source>
        <dbReference type="ARBA" id="ARBA00023141"/>
    </source>
</evidence>
<accession>A0A1V4DK12</accession>
<dbReference type="Gene3D" id="1.20.1090.10">
    <property type="entry name" value="Dehydroquinate synthase-like - alpha domain"/>
    <property type="match status" value="1"/>
</dbReference>
<dbReference type="InterPro" id="IPR056179">
    <property type="entry name" value="DHQS_C"/>
</dbReference>
<feature type="binding site" evidence="18">
    <location>
        <position position="244"/>
    </location>
    <ligand>
        <name>Zn(2+)</name>
        <dbReference type="ChEBI" id="CHEBI:29105"/>
    </ligand>
</feature>
<dbReference type="GO" id="GO:0046872">
    <property type="term" value="F:metal ion binding"/>
    <property type="evidence" value="ECO:0007669"/>
    <property type="project" value="UniProtKB-KW"/>
</dbReference>
<dbReference type="FunFam" id="3.40.50.1970:FF:000007">
    <property type="entry name" value="Pentafunctional AROM polypeptide"/>
    <property type="match status" value="1"/>
</dbReference>
<dbReference type="HAMAP" id="MF_00110">
    <property type="entry name" value="DHQ_synthase"/>
    <property type="match status" value="1"/>
</dbReference>
<dbReference type="InterPro" id="IPR016037">
    <property type="entry name" value="DHQ_synth_AroB"/>
</dbReference>
<feature type="domain" description="3-dehydroquinate synthase N-terminal" evidence="19">
    <location>
        <begin position="66"/>
        <end position="178"/>
    </location>
</feature>
<comment type="cofactor">
    <cofactor evidence="2 18">
        <name>NAD(+)</name>
        <dbReference type="ChEBI" id="CHEBI:57540"/>
    </cofactor>
</comment>
<evidence type="ECO:0000256" key="18">
    <source>
        <dbReference type="HAMAP-Rule" id="MF_00110"/>
    </source>
</evidence>
<name>A0A1V4DK12_9ENTE</name>
<evidence type="ECO:0000256" key="2">
    <source>
        <dbReference type="ARBA" id="ARBA00001911"/>
    </source>
</evidence>
<keyword evidence="10 18" id="KW-0028">Amino-acid biosynthesis</keyword>
<keyword evidence="16 18" id="KW-0456">Lyase</keyword>
<dbReference type="GO" id="GO:0000166">
    <property type="term" value="F:nucleotide binding"/>
    <property type="evidence" value="ECO:0007669"/>
    <property type="project" value="UniProtKB-KW"/>
</dbReference>
<keyword evidence="13 18" id="KW-0862">Zinc</keyword>
<dbReference type="AlphaFoldDB" id="A0A1V4DK12"/>
<dbReference type="GO" id="GO:0009423">
    <property type="term" value="P:chorismate biosynthetic process"/>
    <property type="evidence" value="ECO:0007669"/>
    <property type="project" value="UniProtKB-UniRule"/>
</dbReference>
<evidence type="ECO:0000256" key="11">
    <source>
        <dbReference type="ARBA" id="ARBA00022723"/>
    </source>
</evidence>
<evidence type="ECO:0000256" key="13">
    <source>
        <dbReference type="ARBA" id="ARBA00022833"/>
    </source>
</evidence>
<evidence type="ECO:0000256" key="6">
    <source>
        <dbReference type="ARBA" id="ARBA00005412"/>
    </source>
</evidence>
<comment type="catalytic activity">
    <reaction evidence="1 18">
        <text>7-phospho-2-dehydro-3-deoxy-D-arabino-heptonate = 3-dehydroquinate + phosphate</text>
        <dbReference type="Rhea" id="RHEA:21968"/>
        <dbReference type="ChEBI" id="CHEBI:32364"/>
        <dbReference type="ChEBI" id="CHEBI:43474"/>
        <dbReference type="ChEBI" id="CHEBI:58394"/>
        <dbReference type="EC" id="4.2.3.4"/>
    </reaction>
</comment>
<dbReference type="EMBL" id="MVAB01000001">
    <property type="protein sequence ID" value="OPF88811.1"/>
    <property type="molecule type" value="Genomic_DNA"/>
</dbReference>
<dbReference type="GO" id="GO:0009073">
    <property type="term" value="P:aromatic amino acid family biosynthetic process"/>
    <property type="evidence" value="ECO:0007669"/>
    <property type="project" value="UniProtKB-KW"/>
</dbReference>
<evidence type="ECO:0000256" key="8">
    <source>
        <dbReference type="ARBA" id="ARBA00017684"/>
    </source>
</evidence>
<evidence type="ECO:0000256" key="3">
    <source>
        <dbReference type="ARBA" id="ARBA00001947"/>
    </source>
</evidence>
<comment type="cofactor">
    <cofactor evidence="18">
        <name>Co(2+)</name>
        <dbReference type="ChEBI" id="CHEBI:48828"/>
    </cofactor>
    <cofactor evidence="18">
        <name>Zn(2+)</name>
        <dbReference type="ChEBI" id="CHEBI:29105"/>
    </cofactor>
    <text evidence="18">Binds 1 divalent metal cation per subunit. Can use either Co(2+) or Zn(2+).</text>
</comment>
<keyword evidence="17 18" id="KW-0170">Cobalt</keyword>
<dbReference type="Pfam" id="PF24621">
    <property type="entry name" value="DHQS_C"/>
    <property type="match status" value="1"/>
</dbReference>
<comment type="function">
    <text evidence="18">Catalyzes the conversion of 3-deoxy-D-arabino-heptulosonate 7-phosphate (DAHP) to dehydroquinate (DHQ).</text>
</comment>